<organism evidence="1">
    <name type="scientific">Neisseria leonii</name>
    <dbReference type="NCBI Taxonomy" id="2995413"/>
    <lineage>
        <taxon>Bacteria</taxon>
        <taxon>Pseudomonadati</taxon>
        <taxon>Pseudomonadota</taxon>
        <taxon>Betaproteobacteria</taxon>
        <taxon>Neisseriales</taxon>
        <taxon>Neisseriaceae</taxon>
        <taxon>Neisseria</taxon>
    </lineage>
</organism>
<dbReference type="Proteomes" id="UP001149607">
    <property type="component" value="Chromosome"/>
</dbReference>
<protein>
    <recommendedName>
        <fullName evidence="4">Lipoprotein</fullName>
    </recommendedName>
</protein>
<name>A0A9X4E445_9NEIS</name>
<reference evidence="2" key="2">
    <citation type="submission" date="2024-02" db="EMBL/GenBank/DDBJ databases">
        <title>Neisseria leonii sp. nov.</title>
        <authorList>
            <person name="Boutroux M."/>
            <person name="Favre-Rochex S."/>
            <person name="Gorgette O."/>
            <person name="Touak G."/>
            <person name="Muhle E."/>
            <person name="Chesneau O."/>
            <person name="Clermont D."/>
            <person name="Rahi P."/>
        </authorList>
    </citation>
    <scope>NUCLEOTIDE SEQUENCE</scope>
    <source>
        <strain evidence="2">51.81</strain>
    </source>
</reference>
<keyword evidence="3" id="KW-1185">Reference proteome</keyword>
<sequence length="115" mass="12805">MKKSACAILAYLSVSGCSVGLIVDEIVTDGRISQAVNENLNYNKKLNRLLPACLKDANTDTAFCEKMNARFQQDRPSWKVIESTLLCAKKDGYDQFDACYAMAKRSFSNTPKPLE</sequence>
<reference evidence="1" key="1">
    <citation type="submission" date="2022-10" db="EMBL/GenBank/DDBJ databases">
        <authorList>
            <person name="Boutroux M."/>
        </authorList>
    </citation>
    <scope>NUCLEOTIDE SEQUENCE</scope>
    <source>
        <strain evidence="1">51.81</strain>
    </source>
</reference>
<dbReference type="EMBL" id="CP146598">
    <property type="protein sequence ID" value="WWY02802.1"/>
    <property type="molecule type" value="Genomic_DNA"/>
</dbReference>
<accession>A0A9X4E445</accession>
<evidence type="ECO:0000313" key="2">
    <source>
        <dbReference type="EMBL" id="WWY02802.1"/>
    </source>
</evidence>
<evidence type="ECO:0000313" key="3">
    <source>
        <dbReference type="Proteomes" id="UP001149607"/>
    </source>
</evidence>
<evidence type="ECO:0000313" key="1">
    <source>
        <dbReference type="EMBL" id="MDD9327646.1"/>
    </source>
</evidence>
<evidence type="ECO:0008006" key="4">
    <source>
        <dbReference type="Google" id="ProtNLM"/>
    </source>
</evidence>
<dbReference type="PROSITE" id="PS51257">
    <property type="entry name" value="PROKAR_LIPOPROTEIN"/>
    <property type="match status" value="1"/>
</dbReference>
<dbReference type="EMBL" id="JAPQFL010000002">
    <property type="protein sequence ID" value="MDD9327646.1"/>
    <property type="molecule type" value="Genomic_DNA"/>
</dbReference>
<proteinExistence type="predicted"/>
<gene>
    <name evidence="1" type="ORF">ORY91_001053</name>
    <name evidence="2" type="ORF">V9W64_08885</name>
</gene>
<dbReference type="RefSeq" id="WP_274584879.1">
    <property type="nucleotide sequence ID" value="NZ_CP146598.1"/>
</dbReference>
<dbReference type="AlphaFoldDB" id="A0A9X4E445"/>